<comment type="caution">
    <text evidence="2">The sequence shown here is derived from an EMBL/GenBank/DDBJ whole genome shotgun (WGS) entry which is preliminary data.</text>
</comment>
<dbReference type="Proteomes" id="UP001176940">
    <property type="component" value="Unassembled WGS sequence"/>
</dbReference>
<dbReference type="Pfam" id="PF12807">
    <property type="entry name" value="eIF3_p135"/>
    <property type="match status" value="1"/>
</dbReference>
<protein>
    <recommendedName>
        <fullName evidence="1">CLU central domain-containing protein</fullName>
    </recommendedName>
</protein>
<evidence type="ECO:0000259" key="1">
    <source>
        <dbReference type="Pfam" id="PF12807"/>
    </source>
</evidence>
<dbReference type="EMBL" id="CAUEEQ010079724">
    <property type="protein sequence ID" value="CAJ0968847.1"/>
    <property type="molecule type" value="Genomic_DNA"/>
</dbReference>
<evidence type="ECO:0000313" key="2">
    <source>
        <dbReference type="EMBL" id="CAJ0968847.1"/>
    </source>
</evidence>
<evidence type="ECO:0000313" key="3">
    <source>
        <dbReference type="Proteomes" id="UP001176940"/>
    </source>
</evidence>
<dbReference type="PANTHER" id="PTHR12601">
    <property type="entry name" value="EUKARYOTIC TRANSLATION INITIATION FACTOR 3 SUBUNIT EIF-3"/>
    <property type="match status" value="1"/>
</dbReference>
<accession>A0ABN9MQT7</accession>
<dbReference type="PANTHER" id="PTHR12601:SF6">
    <property type="entry name" value="CLUSTERED MITOCHONDRIA PROTEIN HOMOLOG"/>
    <property type="match status" value="1"/>
</dbReference>
<keyword evidence="3" id="KW-1185">Reference proteome</keyword>
<dbReference type="InterPro" id="IPR033646">
    <property type="entry name" value="CLU-central"/>
</dbReference>
<gene>
    <name evidence="2" type="ORF">RIMI_LOCUS23468344</name>
</gene>
<dbReference type="InterPro" id="IPR027523">
    <property type="entry name" value="CLU_prot"/>
</dbReference>
<organism evidence="2 3">
    <name type="scientific">Ranitomeya imitator</name>
    <name type="common">mimic poison frog</name>
    <dbReference type="NCBI Taxonomy" id="111125"/>
    <lineage>
        <taxon>Eukaryota</taxon>
        <taxon>Metazoa</taxon>
        <taxon>Chordata</taxon>
        <taxon>Craniata</taxon>
        <taxon>Vertebrata</taxon>
        <taxon>Euteleostomi</taxon>
        <taxon>Amphibia</taxon>
        <taxon>Batrachia</taxon>
        <taxon>Anura</taxon>
        <taxon>Neobatrachia</taxon>
        <taxon>Hyloidea</taxon>
        <taxon>Dendrobatidae</taxon>
        <taxon>Dendrobatinae</taxon>
        <taxon>Ranitomeya</taxon>
    </lineage>
</organism>
<reference evidence="2" key="1">
    <citation type="submission" date="2023-07" db="EMBL/GenBank/DDBJ databases">
        <authorList>
            <person name="Stuckert A."/>
        </authorList>
    </citation>
    <scope>NUCLEOTIDE SEQUENCE</scope>
</reference>
<feature type="domain" description="CLU central" evidence="1">
    <location>
        <begin position="46"/>
        <end position="116"/>
    </location>
</feature>
<dbReference type="CDD" id="cd15466">
    <property type="entry name" value="CLU-central"/>
    <property type="match status" value="1"/>
</dbReference>
<proteinExistence type="predicted"/>
<sequence>MLGGVRFPESSQAEVLNQKQLLKDAAAFVLSCQIPCLIKDCLDHNVVPMDGATLAEAMHQRGINMRYLGKVIEIVKKFPLPSQLDHVYKILISEVITRSAKHIFKTYLQCSPIMTLQKRHQIGVGYTE</sequence>
<name>A0ABN9MQT7_9NEOB</name>